<evidence type="ECO:0000313" key="2">
    <source>
        <dbReference type="EMBL" id="PNL60216.1"/>
    </source>
</evidence>
<name>A0AAX0WNR3_9GAMM</name>
<proteinExistence type="predicted"/>
<feature type="coiled-coil region" evidence="1">
    <location>
        <begin position="20"/>
        <end position="47"/>
    </location>
</feature>
<evidence type="ECO:0000256" key="1">
    <source>
        <dbReference type="SAM" id="Coils"/>
    </source>
</evidence>
<sequence length="652" mass="73808">MTIKKAKMPSQLKSHDELSSIDSEIKIEQLLNDIKKLIDECKSEHDLKRIAQDNPHLVPIMISHYGSAITKKFNSMSLGDLFNFNYDFVLFFFNSSIWEKLASDDKAKLYLYTNIPSLKKLKEAIDLAISNQDKDEEKRLTLKLERNMEKLTAPGFRYDPIHILGNSLNWFAEEYEEEFKELGRYYLDLILNSNQGTIFEFLQETSGMANQTQFTHGLAAYVFCNSSMISNAIRELSGFLDAYDLNVNAYNYTDNLIHLVVDHEHLMLKLFDSYKVFSKVDPNGSKEFSVLHKALLSKMLTAPNKLLRFVESEEQFQVLHTENTKKAGFKFPAFEQFTKDALVMSLQTHPHLKDEITQIQHFLDGDATVDCYFGQTTKTSAAYQLLRLAIYPESINQGNANICGAAVFLKVLMSSYPDLTIRMLINFISNGEVCINGKTIANNNYYVSNNLIHAFLVALRHSSNRLGYLPGLPKAIDFAQGATPNFQVISWLQTFGFNCTNASYHTHTNGKPLGGIYTLFFHPAEHRSYAGWEENFSFVLDAIQKQPNAKFILGVSAGLTHRLCKHAPSANKEDSSILGIAADHWVELTNLKMNDDGTAEVTVFTYGDYYHCTLPKEKLLDGWRGAIIATPENKPELTLESESETLSAVIVV</sequence>
<reference evidence="2" key="1">
    <citation type="submission" date="2017-12" db="EMBL/GenBank/DDBJ databases">
        <title>FDA dAtabase for Regulatory Grade micrObial Sequences (FDA-ARGOS): Supporting development and validation of Infectious Disease Dx tests.</title>
        <authorList>
            <person name="Kerrigan L."/>
            <person name="Tallon L.J."/>
            <person name="Sadzewicz L."/>
            <person name="Sengamalay N."/>
            <person name="Ott S."/>
            <person name="Godinez A."/>
            <person name="Nagaraj S."/>
            <person name="Vavikolanu K."/>
            <person name="Vyas G."/>
            <person name="Nadendla S."/>
            <person name="Aluvathingal J."/>
            <person name="Sichtig H."/>
        </authorList>
    </citation>
    <scope>NUCLEOTIDE SEQUENCE [LARGE SCALE GENOMIC DNA]</scope>
    <source>
        <strain evidence="2">FDAARGOS_200</strain>
    </source>
</reference>
<evidence type="ECO:0000313" key="3">
    <source>
        <dbReference type="Proteomes" id="UP000192511"/>
    </source>
</evidence>
<organism evidence="2 3">
    <name type="scientific">Legionella anisa</name>
    <dbReference type="NCBI Taxonomy" id="28082"/>
    <lineage>
        <taxon>Bacteria</taxon>
        <taxon>Pseudomonadati</taxon>
        <taxon>Pseudomonadota</taxon>
        <taxon>Gammaproteobacteria</taxon>
        <taxon>Legionellales</taxon>
        <taxon>Legionellaceae</taxon>
        <taxon>Legionella</taxon>
    </lineage>
</organism>
<protein>
    <submittedName>
        <fullName evidence="2">Uncharacterized protein</fullName>
    </submittedName>
</protein>
<dbReference type="AlphaFoldDB" id="A0AAX0WNR3"/>
<dbReference type="EMBL" id="NBTX02000004">
    <property type="protein sequence ID" value="PNL60216.1"/>
    <property type="molecule type" value="Genomic_DNA"/>
</dbReference>
<dbReference type="Proteomes" id="UP000192511">
    <property type="component" value="Unassembled WGS sequence"/>
</dbReference>
<keyword evidence="1" id="KW-0175">Coiled coil</keyword>
<gene>
    <name evidence="2" type="ORF">A6J39_002775</name>
</gene>
<accession>A0AAX0WNR3</accession>
<comment type="caution">
    <text evidence="2">The sequence shown here is derived from an EMBL/GenBank/DDBJ whole genome shotgun (WGS) entry which is preliminary data.</text>
</comment>
<keyword evidence="3" id="KW-1185">Reference proteome</keyword>